<feature type="region of interest" description="Disordered" evidence="9">
    <location>
        <begin position="505"/>
        <end position="527"/>
    </location>
</feature>
<dbReference type="Gene3D" id="3.40.1280.10">
    <property type="match status" value="1"/>
</dbReference>
<keyword evidence="10" id="KW-1133">Transmembrane helix</keyword>
<dbReference type="GO" id="GO:0000049">
    <property type="term" value="F:tRNA binding"/>
    <property type="evidence" value="ECO:0007669"/>
    <property type="project" value="UniProtKB-KW"/>
</dbReference>
<evidence type="ECO:0000256" key="10">
    <source>
        <dbReference type="SAM" id="Phobius"/>
    </source>
</evidence>
<name>A0A2P6VG15_9CHLO</name>
<keyword evidence="3" id="KW-0808">Transferase</keyword>
<dbReference type="CDD" id="cd18092">
    <property type="entry name" value="SpoU-like_TrmH"/>
    <property type="match status" value="1"/>
</dbReference>
<evidence type="ECO:0000313" key="12">
    <source>
        <dbReference type="EMBL" id="PSC73042.1"/>
    </source>
</evidence>
<dbReference type="HAMAP" id="MF_02060">
    <property type="entry name" value="tRNA_methyltr_TrmH"/>
    <property type="match status" value="1"/>
</dbReference>
<dbReference type="PROSITE" id="PS51125">
    <property type="entry name" value="NHL"/>
    <property type="match status" value="2"/>
</dbReference>
<keyword evidence="1" id="KW-0820">tRNA-binding</keyword>
<dbReference type="Gene3D" id="3.40.30.10">
    <property type="entry name" value="Glutaredoxin"/>
    <property type="match status" value="1"/>
</dbReference>
<dbReference type="InterPro" id="IPR029026">
    <property type="entry name" value="tRNA_m1G_MTases_N"/>
</dbReference>
<dbReference type="SUPFAM" id="SSF52833">
    <property type="entry name" value="Thioredoxin-like"/>
    <property type="match status" value="1"/>
</dbReference>
<sequence length="1140" mass="121134">MHDARAPGRLRNTVLPHYAGAARPGAAPAIAVQRPWPCVHRSVAVRAEVGKYSNIVQVDAEALEAEILNRDRPLIIDFYATWCGPCVLLAKELEQVAEKMGEAVRILKIDTDDNPDISTQLQIHGLPTLIFVGMDASKPALRTEGLLPAQVIQEIVERDLNAGGEEANVVAWGLQDPLPGVHDAAGDVSAEVSNAHSRSLQQASEYTLAWATVVPDGLLRGVAVAPASKGGHIYVIDSDATTNCSIRKFDPNGTVVLSFGSCGEEVDQFTDPSGLAVDAAAGVVWVSDRLKSAASLFKFSATTGEQLGRYFPQNVLLDPPFSRVEAIAVGHGALYLLDGSLHRVTRVDPSDLSYQLHWGGEANNAQPGSGPGQMDSPTQMVVAPSGNVLVLDAGNTRMQAFTKDGAFVAAWNGAGTAGALINPRAVGAAGRWAYVLEGNSTSRGIKRFDAASGEFELALIKPCTSTDPATPAGCIRNPYGLAVDAAGSIFVADTGTRRLVKFTTATPINAPRPPRPPPPKCAPPAAAPTAAAAQAAAEAAAAAASQKAAAATKAAAAAAQAQGVQGVEPALQQRGKVLRAAAVPQRTPSEMRAAVTQQLTKRRDFSGRRGGHLLGARTAADRRQLALFALPSYKLARKSDEEIEAAAAAGTAESSGGRFPFKDEYEIAKDLKLSAAQVFAALTPLMTQDRIERIDEVCAQRTFNVLPVVEHLYDMGNLAAVCRSADALGFGAVHVVRNVEDQRYKQSKRSSAGADKWLDVQVFDSTEECLLRAKKLGFQVVVTHLSADAVGISEIDWTRPTAFVLGNEERGVSSRAVELADKCVRVPMVGFVESLNISVAAALIMYEARRCREQRLGQHGDLTERERELLRAVFFLRNKGQTREIIQTMLERPPPQWQKHRNGGDWGDKEFSVDSSGSDDDGGSGDGVGRALPALRQRLQTTACHYWDGCACWGERLLWPGKPCRYGYAHNQGVSTFNKEKMKQSCERKGLSFPDLSSPPPLPAAVTAVPAAAEAAEAAAAAEDAALDEAEAQRLQEVHEALLASAGVGGVGGSGGALGCASRYPRSSAMSGRAIAQKWAEGWPKIAQVQKAAQTNPGFVHRKFGDALTSKYIPLAMTGVATFFLVPGLARMYLGFGKIE</sequence>
<dbReference type="GO" id="GO:0008173">
    <property type="term" value="F:RNA methyltransferase activity"/>
    <property type="evidence" value="ECO:0007669"/>
    <property type="project" value="InterPro"/>
</dbReference>
<evidence type="ECO:0000256" key="1">
    <source>
        <dbReference type="ARBA" id="ARBA00022555"/>
    </source>
</evidence>
<dbReference type="PANTHER" id="PTHR43453">
    <property type="entry name" value="RRNA METHYLASE-LIKE"/>
    <property type="match status" value="1"/>
</dbReference>
<dbReference type="CDD" id="cd05819">
    <property type="entry name" value="NHL"/>
    <property type="match status" value="1"/>
</dbReference>
<evidence type="ECO:0000259" key="11">
    <source>
        <dbReference type="PROSITE" id="PS51352"/>
    </source>
</evidence>
<keyword evidence="13" id="KW-1185">Reference proteome</keyword>
<accession>A0A2P6VG15</accession>
<keyword evidence="7" id="KW-0694">RNA-binding</keyword>
<dbReference type="InterPro" id="IPR017937">
    <property type="entry name" value="Thioredoxin_CS"/>
</dbReference>
<feature type="compositionally biased region" description="Basic and acidic residues" evidence="9">
    <location>
        <begin position="902"/>
        <end position="912"/>
    </location>
</feature>
<evidence type="ECO:0000256" key="5">
    <source>
        <dbReference type="ARBA" id="ARBA00022694"/>
    </source>
</evidence>
<feature type="domain" description="Thioredoxin" evidence="11">
    <location>
        <begin position="21"/>
        <end position="161"/>
    </location>
</feature>
<dbReference type="AlphaFoldDB" id="A0A2P6VG15"/>
<evidence type="ECO:0000256" key="2">
    <source>
        <dbReference type="ARBA" id="ARBA00022603"/>
    </source>
</evidence>
<keyword evidence="10" id="KW-0812">Transmembrane</keyword>
<dbReference type="PANTHER" id="PTHR43453:SF1">
    <property type="entry name" value="TRNA_RRNA METHYLTRANSFERASE SPOU TYPE DOMAIN-CONTAINING PROTEIN"/>
    <property type="match status" value="1"/>
</dbReference>
<feature type="region of interest" description="Disordered" evidence="9">
    <location>
        <begin position="891"/>
        <end position="929"/>
    </location>
</feature>
<keyword evidence="5" id="KW-0819">tRNA processing</keyword>
<dbReference type="InterPro" id="IPR036249">
    <property type="entry name" value="Thioredoxin-like_sf"/>
</dbReference>
<dbReference type="InterPro" id="IPR033671">
    <property type="entry name" value="TrmH"/>
</dbReference>
<evidence type="ECO:0000256" key="7">
    <source>
        <dbReference type="ARBA" id="ARBA00022884"/>
    </source>
</evidence>
<dbReference type="PROSITE" id="PS51352">
    <property type="entry name" value="THIOREDOXIN_2"/>
    <property type="match status" value="1"/>
</dbReference>
<feature type="compositionally biased region" description="Pro residues" evidence="9">
    <location>
        <begin position="510"/>
        <end position="526"/>
    </location>
</feature>
<dbReference type="Pfam" id="PF00085">
    <property type="entry name" value="Thioredoxin"/>
    <property type="match status" value="1"/>
</dbReference>
<evidence type="ECO:0000256" key="6">
    <source>
        <dbReference type="ARBA" id="ARBA00022737"/>
    </source>
</evidence>
<comment type="caution">
    <text evidence="12">The sequence shown here is derived from an EMBL/GenBank/DDBJ whole genome shotgun (WGS) entry which is preliminary data.</text>
</comment>
<feature type="transmembrane region" description="Helical" evidence="10">
    <location>
        <begin position="1112"/>
        <end position="1134"/>
    </location>
</feature>
<evidence type="ECO:0000313" key="13">
    <source>
        <dbReference type="Proteomes" id="UP000239649"/>
    </source>
</evidence>
<proteinExistence type="inferred from homology"/>
<dbReference type="InterPro" id="IPR011042">
    <property type="entry name" value="6-blade_b-propeller_TolB-like"/>
</dbReference>
<reference evidence="12 13" key="1">
    <citation type="journal article" date="2018" name="Plant J.">
        <title>Genome sequences of Chlorella sorokiniana UTEX 1602 and Micractinium conductrix SAG 241.80: implications to maltose excretion by a green alga.</title>
        <authorList>
            <person name="Arriola M.B."/>
            <person name="Velmurugan N."/>
            <person name="Zhang Y."/>
            <person name="Plunkett M.H."/>
            <person name="Hondzo H."/>
            <person name="Barney B.M."/>
        </authorList>
    </citation>
    <scope>NUCLEOTIDE SEQUENCE [LARGE SCALE GENOMIC DNA]</scope>
    <source>
        <strain evidence="12 13">SAG 241.80</strain>
    </source>
</reference>
<feature type="repeat" description="NHL" evidence="8">
    <location>
        <begin position="476"/>
        <end position="505"/>
    </location>
</feature>
<protein>
    <submittedName>
        <fullName evidence="12">RNA methylase CR004</fullName>
    </submittedName>
</protein>
<dbReference type="CDD" id="cd02947">
    <property type="entry name" value="TRX_family"/>
    <property type="match status" value="1"/>
</dbReference>
<keyword evidence="10" id="KW-0472">Membrane</keyword>
<organism evidence="12 13">
    <name type="scientific">Micractinium conductrix</name>
    <dbReference type="NCBI Taxonomy" id="554055"/>
    <lineage>
        <taxon>Eukaryota</taxon>
        <taxon>Viridiplantae</taxon>
        <taxon>Chlorophyta</taxon>
        <taxon>core chlorophytes</taxon>
        <taxon>Trebouxiophyceae</taxon>
        <taxon>Chlorellales</taxon>
        <taxon>Chlorellaceae</taxon>
        <taxon>Chlorella clade</taxon>
        <taxon>Micractinium</taxon>
    </lineage>
</organism>
<dbReference type="SUPFAM" id="SSF101898">
    <property type="entry name" value="NHL repeat"/>
    <property type="match status" value="1"/>
</dbReference>
<keyword evidence="4" id="KW-0949">S-adenosyl-L-methionine</keyword>
<dbReference type="InterPro" id="IPR013766">
    <property type="entry name" value="Thioredoxin_domain"/>
</dbReference>
<dbReference type="GO" id="GO:0002938">
    <property type="term" value="P:tRNA guanine ribose methylation"/>
    <property type="evidence" value="ECO:0007669"/>
    <property type="project" value="TreeGrafter"/>
</dbReference>
<dbReference type="InterPro" id="IPR001258">
    <property type="entry name" value="NHL_repeat"/>
</dbReference>
<dbReference type="InterPro" id="IPR029028">
    <property type="entry name" value="Alpha/beta_knot_MTases"/>
</dbReference>
<dbReference type="PROSITE" id="PS00194">
    <property type="entry name" value="THIOREDOXIN_1"/>
    <property type="match status" value="1"/>
</dbReference>
<evidence type="ECO:0000256" key="3">
    <source>
        <dbReference type="ARBA" id="ARBA00022679"/>
    </source>
</evidence>
<feature type="repeat" description="NHL" evidence="8">
    <location>
        <begin position="366"/>
        <end position="404"/>
    </location>
</feature>
<dbReference type="Proteomes" id="UP000239649">
    <property type="component" value="Unassembled WGS sequence"/>
</dbReference>
<dbReference type="STRING" id="554055.A0A2P6VG15"/>
<keyword evidence="2 12" id="KW-0489">Methyltransferase</keyword>
<dbReference type="OrthoDB" id="241340at2759"/>
<dbReference type="Pfam" id="PF00588">
    <property type="entry name" value="SpoU_methylase"/>
    <property type="match status" value="1"/>
</dbReference>
<keyword evidence="6" id="KW-0677">Repeat</keyword>
<dbReference type="SUPFAM" id="SSF75217">
    <property type="entry name" value="alpha/beta knot"/>
    <property type="match status" value="1"/>
</dbReference>
<evidence type="ECO:0000256" key="9">
    <source>
        <dbReference type="SAM" id="MobiDB-lite"/>
    </source>
</evidence>
<evidence type="ECO:0000256" key="4">
    <source>
        <dbReference type="ARBA" id="ARBA00022691"/>
    </source>
</evidence>
<dbReference type="InterPro" id="IPR001537">
    <property type="entry name" value="SpoU_MeTrfase"/>
</dbReference>
<dbReference type="EMBL" id="LHPF02000008">
    <property type="protein sequence ID" value="PSC73042.1"/>
    <property type="molecule type" value="Genomic_DNA"/>
</dbReference>
<evidence type="ECO:0000256" key="8">
    <source>
        <dbReference type="PROSITE-ProRule" id="PRU00504"/>
    </source>
</evidence>
<gene>
    <name evidence="12" type="ORF">C2E20_3667</name>
</gene>
<dbReference type="Gene3D" id="2.120.10.30">
    <property type="entry name" value="TolB, C-terminal domain"/>
    <property type="match status" value="2"/>
</dbReference>